<keyword evidence="3" id="KW-1185">Reference proteome</keyword>
<dbReference type="SUPFAM" id="SSF53335">
    <property type="entry name" value="S-adenosyl-L-methionine-dependent methyltransferases"/>
    <property type="match status" value="1"/>
</dbReference>
<keyword evidence="2" id="KW-0808">Transferase</keyword>
<organism evidence="2 3">
    <name type="scientific">Pacificispira spongiicola</name>
    <dbReference type="NCBI Taxonomy" id="2729598"/>
    <lineage>
        <taxon>Bacteria</taxon>
        <taxon>Pseudomonadati</taxon>
        <taxon>Pseudomonadota</taxon>
        <taxon>Alphaproteobacteria</taxon>
        <taxon>Rhodospirillales</taxon>
        <taxon>Rhodospirillaceae</taxon>
        <taxon>Pacificispira</taxon>
    </lineage>
</organism>
<sequence length="267" mass="29618">MKPNVILNTWHGTMIVNRLDRHVPSNGGPIGVGHQLLTTGAFDQAEVAFTSELLKAMRVALNRPVVAYDIGANIGCHTLVWARELGRDLAVCAVEAQPRIFHMLCGNIAINNLFNVVPVNAAIGAARDRLSFREPDYSQTGSFGSLELRQSEGSEFIGQDLSGSPTVTVPMIPLSDLQPYPPDFIKIDIEGMECEALCDAPDTVTEHRPIVLCEGIKVDQQRLCDFFSDNDYMYFVLGINYLFVPKEAEWARKFIAPHLLTEQKETE</sequence>
<feature type="domain" description="Methyltransferase FkbM" evidence="1">
    <location>
        <begin position="69"/>
        <end position="232"/>
    </location>
</feature>
<dbReference type="EMBL" id="JABBNT010000001">
    <property type="protein sequence ID" value="NMM43251.1"/>
    <property type="molecule type" value="Genomic_DNA"/>
</dbReference>
<dbReference type="GO" id="GO:0008168">
    <property type="term" value="F:methyltransferase activity"/>
    <property type="evidence" value="ECO:0007669"/>
    <property type="project" value="UniProtKB-KW"/>
</dbReference>
<dbReference type="PANTHER" id="PTHR34203:SF15">
    <property type="entry name" value="SLL1173 PROTEIN"/>
    <property type="match status" value="1"/>
</dbReference>
<dbReference type="Proteomes" id="UP000539372">
    <property type="component" value="Unassembled WGS sequence"/>
</dbReference>
<evidence type="ECO:0000313" key="3">
    <source>
        <dbReference type="Proteomes" id="UP000539372"/>
    </source>
</evidence>
<dbReference type="RefSeq" id="WP_169623543.1">
    <property type="nucleotide sequence ID" value="NZ_JABBNT010000001.1"/>
</dbReference>
<dbReference type="AlphaFoldDB" id="A0A7Y0HCZ7"/>
<evidence type="ECO:0000259" key="1">
    <source>
        <dbReference type="Pfam" id="PF05050"/>
    </source>
</evidence>
<keyword evidence="2" id="KW-0489">Methyltransferase</keyword>
<dbReference type="Pfam" id="PF05050">
    <property type="entry name" value="Methyltransf_21"/>
    <property type="match status" value="1"/>
</dbReference>
<dbReference type="Gene3D" id="3.40.50.150">
    <property type="entry name" value="Vaccinia Virus protein VP39"/>
    <property type="match status" value="1"/>
</dbReference>
<dbReference type="NCBIfam" id="TIGR01444">
    <property type="entry name" value="fkbM_fam"/>
    <property type="match status" value="1"/>
</dbReference>
<gene>
    <name evidence="2" type="ORF">HH303_02095</name>
</gene>
<evidence type="ECO:0000313" key="2">
    <source>
        <dbReference type="EMBL" id="NMM43251.1"/>
    </source>
</evidence>
<accession>A0A7Y0HCZ7</accession>
<dbReference type="GO" id="GO:0032259">
    <property type="term" value="P:methylation"/>
    <property type="evidence" value="ECO:0007669"/>
    <property type="project" value="UniProtKB-KW"/>
</dbReference>
<name>A0A7Y0HCZ7_9PROT</name>
<comment type="caution">
    <text evidence="2">The sequence shown here is derived from an EMBL/GenBank/DDBJ whole genome shotgun (WGS) entry which is preliminary data.</text>
</comment>
<proteinExistence type="predicted"/>
<protein>
    <submittedName>
        <fullName evidence="2">FkbM family methyltransferase</fullName>
    </submittedName>
</protein>
<dbReference type="PANTHER" id="PTHR34203">
    <property type="entry name" value="METHYLTRANSFERASE, FKBM FAMILY PROTEIN"/>
    <property type="match status" value="1"/>
</dbReference>
<reference evidence="2 3" key="1">
    <citation type="submission" date="2020-04" db="EMBL/GenBank/DDBJ databases">
        <title>Rhodospirillaceae bacterium KN72 isolated from deep sea.</title>
        <authorList>
            <person name="Zhang D.-C."/>
        </authorList>
    </citation>
    <scope>NUCLEOTIDE SEQUENCE [LARGE SCALE GENOMIC DNA]</scope>
    <source>
        <strain evidence="2 3">KN72</strain>
    </source>
</reference>
<dbReference type="InterPro" id="IPR052514">
    <property type="entry name" value="SAM-dependent_MTase"/>
</dbReference>
<dbReference type="InterPro" id="IPR029063">
    <property type="entry name" value="SAM-dependent_MTases_sf"/>
</dbReference>
<dbReference type="InterPro" id="IPR006342">
    <property type="entry name" value="FkbM_mtfrase"/>
</dbReference>